<organism evidence="1 2">
    <name type="scientific">Psilocybe cubensis</name>
    <name type="common">Psychedelic mushroom</name>
    <name type="synonym">Stropharia cubensis</name>
    <dbReference type="NCBI Taxonomy" id="181762"/>
    <lineage>
        <taxon>Eukaryota</taxon>
        <taxon>Fungi</taxon>
        <taxon>Dikarya</taxon>
        <taxon>Basidiomycota</taxon>
        <taxon>Agaricomycotina</taxon>
        <taxon>Agaricomycetes</taxon>
        <taxon>Agaricomycetidae</taxon>
        <taxon>Agaricales</taxon>
        <taxon>Agaricineae</taxon>
        <taxon>Strophariaceae</taxon>
        <taxon>Psilocybe</taxon>
    </lineage>
</organism>
<dbReference type="EMBL" id="JAFIQS020000005">
    <property type="protein sequence ID" value="KAH9481568.1"/>
    <property type="molecule type" value="Genomic_DNA"/>
</dbReference>
<accession>A0ACB8H0Y9</accession>
<dbReference type="Proteomes" id="UP000664032">
    <property type="component" value="Unassembled WGS sequence"/>
</dbReference>
<sequence>MRCEDYNGARAALRNGRLARVGKNSVAIGVLDSPLPTGKWQEIISNSITKVEFIPRRADAGCIEPFTGWKPTSIIKLNDEFTGKRLKTIYDCMCIHYMQMLCYLEATAKAMIWKPAENLSYAILSTEAASMDFLSGRIIRDRLSLQFVKLTSWVET</sequence>
<keyword evidence="2" id="KW-1185">Reference proteome</keyword>
<evidence type="ECO:0000313" key="1">
    <source>
        <dbReference type="EMBL" id="KAH9481568.1"/>
    </source>
</evidence>
<evidence type="ECO:0000313" key="2">
    <source>
        <dbReference type="Proteomes" id="UP000664032"/>
    </source>
</evidence>
<gene>
    <name evidence="1" type="ORF">JR316_0006095</name>
</gene>
<proteinExistence type="predicted"/>
<comment type="caution">
    <text evidence="1">The sequence shown here is derived from an EMBL/GenBank/DDBJ whole genome shotgun (WGS) entry which is preliminary data.</text>
</comment>
<reference evidence="1" key="1">
    <citation type="submission" date="2021-10" db="EMBL/GenBank/DDBJ databases">
        <title>Psilocybe cubensis genome.</title>
        <authorList>
            <person name="Mckernan K.J."/>
            <person name="Crawford S."/>
            <person name="Trippe A."/>
            <person name="Kane L.T."/>
            <person name="Mclaughlin S."/>
        </authorList>
    </citation>
    <scope>NUCLEOTIDE SEQUENCE</scope>
    <source>
        <strain evidence="1">MGC-MH-2018</strain>
    </source>
</reference>
<name>A0ACB8H0Y9_PSICU</name>
<protein>
    <submittedName>
        <fullName evidence="1">Uncharacterized protein</fullName>
    </submittedName>
</protein>